<dbReference type="PANTHER" id="PTHR43796:SF2">
    <property type="entry name" value="CARBOXYNORSPERMIDINE SYNTHASE"/>
    <property type="match status" value="1"/>
</dbReference>
<name>A0ABZ2V9X0_9RHOB</name>
<dbReference type="Pfam" id="PF03435">
    <property type="entry name" value="Sacchrp_dh_NADP"/>
    <property type="match status" value="1"/>
</dbReference>
<evidence type="ECO:0000259" key="1">
    <source>
        <dbReference type="Pfam" id="PF03435"/>
    </source>
</evidence>
<accession>A0ABZ2V9X0</accession>
<gene>
    <name evidence="3" type="ORF">AABB29_09060</name>
</gene>
<feature type="domain" description="Saccharopine dehydrogenase NADP binding" evidence="1">
    <location>
        <begin position="4"/>
        <end position="123"/>
    </location>
</feature>
<dbReference type="Pfam" id="PF13761">
    <property type="entry name" value="DUF4166"/>
    <property type="match status" value="1"/>
</dbReference>
<sequence>MKAVILGGYGVFGERLARLLLRDGHEVIVAGRTANKAEALAQELGASALVVDRTGPLDALWAEKPDVLIDAAGAFHAYGDDPYGLPKQCIAHGLHYLDLADDPAFCAGIAELDKSAKDAGVFVLSGVSSVPAISSAAVAALAQDMREIDTISTAILPGNRAPRGRSVVASILHQCGRPFDVQIDGVACPHRSWSEPERFDLGGGLIRQGWMIEVPDHRLFAPYFKARSVFFRAGLELGVMNYGLGVLSSLRRYSGFGIAPWFVGLMVRMAQLLWPFGSDRGGMYVSVTGRGATGWERKEWCLVAEAGDGPFIPAVAARAILRQPEAINTGARPALATLPLARIEAAMADLQVTTRMVDHPMTPLFPRQLKDQFAQLPPSVQQAHAVYGPRRWSGKARVSRGASLWARMLARLFGFPPADENVPVTVAMIPQRDGELWERQFGGRLFRSFLREKDGKMTERFGPFTFRLGLHVSGGQLHFPVEAGRLGPLPIPRFCLPQSVACEYEQDGRFHFDVALKAPITCGLIVHYQGWLERAATATQDKMSSDSPSLSISDRNEEAV</sequence>
<dbReference type="InterPro" id="IPR005097">
    <property type="entry name" value="Sacchrp_dh_NADP-bd"/>
</dbReference>
<evidence type="ECO:0000313" key="4">
    <source>
        <dbReference type="Proteomes" id="UP001440612"/>
    </source>
</evidence>
<feature type="domain" description="DUF4166" evidence="2">
    <location>
        <begin position="376"/>
        <end position="532"/>
    </location>
</feature>
<evidence type="ECO:0000313" key="3">
    <source>
        <dbReference type="EMBL" id="WZC50738.1"/>
    </source>
</evidence>
<dbReference type="InterPro" id="IPR025311">
    <property type="entry name" value="DUF4166"/>
</dbReference>
<dbReference type="Gene3D" id="3.40.50.720">
    <property type="entry name" value="NAD(P)-binding Rossmann-like Domain"/>
    <property type="match status" value="1"/>
</dbReference>
<dbReference type="PANTHER" id="PTHR43796">
    <property type="entry name" value="CARBOXYNORSPERMIDINE SYNTHASE"/>
    <property type="match status" value="1"/>
</dbReference>
<protein>
    <submittedName>
        <fullName evidence="3">SDR family oxidoreductase</fullName>
    </submittedName>
</protein>
<organism evidence="3 4">
    <name type="scientific">Yoonia phaeophyticola</name>
    <dbReference type="NCBI Taxonomy" id="3137369"/>
    <lineage>
        <taxon>Bacteria</taxon>
        <taxon>Pseudomonadati</taxon>
        <taxon>Pseudomonadota</taxon>
        <taxon>Alphaproteobacteria</taxon>
        <taxon>Rhodobacterales</taxon>
        <taxon>Paracoccaceae</taxon>
        <taxon>Yoonia</taxon>
    </lineage>
</organism>
<proteinExistence type="predicted"/>
<reference evidence="4" key="1">
    <citation type="submission" date="2024-04" db="EMBL/GenBank/DDBJ databases">
        <title>Phylogenomic analyses of a clade within the roseobacter group suggest taxonomic reassignments of species of the genera Aestuariivita, Citreicella, Loktanella, Nautella, Pelagibaca, Ruegeria, Thalassobius, Thiobacimonas and Tropicibacter, and the proposal o.</title>
        <authorList>
            <person name="Jeon C.O."/>
        </authorList>
    </citation>
    <scope>NUCLEOTIDE SEQUENCE [LARGE SCALE GENOMIC DNA]</scope>
    <source>
        <strain evidence="4">BS5-3</strain>
    </source>
</reference>
<dbReference type="EMBL" id="CP150951">
    <property type="protein sequence ID" value="WZC50738.1"/>
    <property type="molecule type" value="Genomic_DNA"/>
</dbReference>
<dbReference type="RefSeq" id="WP_341368839.1">
    <property type="nucleotide sequence ID" value="NZ_CP150951.2"/>
</dbReference>
<dbReference type="SUPFAM" id="SSF51735">
    <property type="entry name" value="NAD(P)-binding Rossmann-fold domains"/>
    <property type="match status" value="1"/>
</dbReference>
<dbReference type="InterPro" id="IPR036291">
    <property type="entry name" value="NAD(P)-bd_dom_sf"/>
</dbReference>
<evidence type="ECO:0000259" key="2">
    <source>
        <dbReference type="Pfam" id="PF13761"/>
    </source>
</evidence>
<dbReference type="Proteomes" id="UP001440612">
    <property type="component" value="Chromosome"/>
</dbReference>
<keyword evidence="4" id="KW-1185">Reference proteome</keyword>